<dbReference type="EMBL" id="JBBPCC010000001">
    <property type="protein sequence ID" value="MEK8126676.1"/>
    <property type="molecule type" value="Genomic_DNA"/>
</dbReference>
<feature type="domain" description="ABC-2 type transporter transmembrane" evidence="6">
    <location>
        <begin position="7"/>
        <end position="209"/>
    </location>
</feature>
<feature type="transmembrane region" description="Helical" evidence="5">
    <location>
        <begin position="166"/>
        <end position="184"/>
    </location>
</feature>
<feature type="transmembrane region" description="Helical" evidence="5">
    <location>
        <begin position="51"/>
        <end position="75"/>
    </location>
</feature>
<evidence type="ECO:0000256" key="5">
    <source>
        <dbReference type="SAM" id="Phobius"/>
    </source>
</evidence>
<evidence type="ECO:0000313" key="7">
    <source>
        <dbReference type="EMBL" id="MEK8126676.1"/>
    </source>
</evidence>
<evidence type="ECO:0000259" key="6">
    <source>
        <dbReference type="Pfam" id="PF01061"/>
    </source>
</evidence>
<keyword evidence="3 5" id="KW-1133">Transmembrane helix</keyword>
<feature type="transmembrane region" description="Helical" evidence="5">
    <location>
        <begin position="105"/>
        <end position="125"/>
    </location>
</feature>
<proteinExistence type="predicted"/>
<feature type="transmembrane region" description="Helical" evidence="5">
    <location>
        <begin position="20"/>
        <end position="45"/>
    </location>
</feature>
<dbReference type="Proteomes" id="UP001469365">
    <property type="component" value="Unassembled WGS sequence"/>
</dbReference>
<comment type="caution">
    <text evidence="7">The sequence shown here is derived from an EMBL/GenBank/DDBJ whole genome shotgun (WGS) entry which is preliminary data.</text>
</comment>
<evidence type="ECO:0000256" key="1">
    <source>
        <dbReference type="ARBA" id="ARBA00004141"/>
    </source>
</evidence>
<organism evidence="7 8">
    <name type="scientific">Paenibacillus filicis</name>
    <dbReference type="NCBI Taxonomy" id="669464"/>
    <lineage>
        <taxon>Bacteria</taxon>
        <taxon>Bacillati</taxon>
        <taxon>Bacillota</taxon>
        <taxon>Bacilli</taxon>
        <taxon>Bacillales</taxon>
        <taxon>Paenibacillaceae</taxon>
        <taxon>Paenibacillus</taxon>
    </lineage>
</organism>
<dbReference type="PANTHER" id="PTHR43077:SF10">
    <property type="entry name" value="TRANSPORT PERMEASE PROTEIN"/>
    <property type="match status" value="1"/>
</dbReference>
<keyword evidence="4 5" id="KW-0472">Membrane</keyword>
<reference evidence="7 8" key="1">
    <citation type="submission" date="2024-04" db="EMBL/GenBank/DDBJ databases">
        <title>draft genome sequnece of Paenibacillus filicis.</title>
        <authorList>
            <person name="Kim D.-U."/>
        </authorList>
    </citation>
    <scope>NUCLEOTIDE SEQUENCE [LARGE SCALE GENOMIC DNA]</scope>
    <source>
        <strain evidence="7 8">KACC14197</strain>
    </source>
</reference>
<feature type="transmembrane region" description="Helical" evidence="5">
    <location>
        <begin position="218"/>
        <end position="241"/>
    </location>
</feature>
<evidence type="ECO:0000313" key="8">
    <source>
        <dbReference type="Proteomes" id="UP001469365"/>
    </source>
</evidence>
<gene>
    <name evidence="7" type="ORF">WMW72_02010</name>
</gene>
<dbReference type="InterPro" id="IPR051328">
    <property type="entry name" value="T7SS_ABC-Transporter"/>
</dbReference>
<sequence>MNAWMGIVRMDMKNMIQSPVLIGFNTIFVVLMILSMGFLTSGAYAQSLDAYRYYAVSILVYAMLNGAMTATNCFMERDVKRPNLRIIHSPAGSFSIYFSKMISSFVFNTICHLLVMSGLVWLLGLPIDGRLAGLILLLMIPVEFAACALGILFCCVYRSEEGASTLLSSVISLGAFLGGTFFSWEGLGGTMAFLSKLSPVKWLNDAFFAMVVDGASALYWPVWLGSVGLSLLSLLGCRLLFRTEDYL</sequence>
<name>A0ABU9DEI4_9BACL</name>
<keyword evidence="2 5" id="KW-0812">Transmembrane</keyword>
<evidence type="ECO:0000256" key="2">
    <source>
        <dbReference type="ARBA" id="ARBA00022692"/>
    </source>
</evidence>
<keyword evidence="8" id="KW-1185">Reference proteome</keyword>
<evidence type="ECO:0000256" key="4">
    <source>
        <dbReference type="ARBA" id="ARBA00023136"/>
    </source>
</evidence>
<dbReference type="PANTHER" id="PTHR43077">
    <property type="entry name" value="TRANSPORT PERMEASE YVFS-RELATED"/>
    <property type="match status" value="1"/>
</dbReference>
<dbReference type="Pfam" id="PF01061">
    <property type="entry name" value="ABC2_membrane"/>
    <property type="match status" value="1"/>
</dbReference>
<protein>
    <submittedName>
        <fullName evidence="7">ABC transporter permease</fullName>
    </submittedName>
</protein>
<dbReference type="RefSeq" id="WP_341413728.1">
    <property type="nucleotide sequence ID" value="NZ_JBBPCC010000001.1"/>
</dbReference>
<evidence type="ECO:0000256" key="3">
    <source>
        <dbReference type="ARBA" id="ARBA00022989"/>
    </source>
</evidence>
<dbReference type="InterPro" id="IPR013525">
    <property type="entry name" value="ABC2_TM"/>
</dbReference>
<feature type="transmembrane region" description="Helical" evidence="5">
    <location>
        <begin position="131"/>
        <end position="154"/>
    </location>
</feature>
<accession>A0ABU9DEI4</accession>
<comment type="subcellular location">
    <subcellularLocation>
        <location evidence="1">Membrane</location>
        <topology evidence="1">Multi-pass membrane protein</topology>
    </subcellularLocation>
</comment>